<dbReference type="PANTHER" id="PTHR28047:SF5">
    <property type="entry name" value="PROTEIN DCG1"/>
    <property type="match status" value="1"/>
</dbReference>
<proteinExistence type="inferred from homology"/>
<evidence type="ECO:0000256" key="4">
    <source>
        <dbReference type="ARBA" id="ARBA00067972"/>
    </source>
</evidence>
<gene>
    <name evidence="7" type="ORF">NE863_23620</name>
</gene>
<keyword evidence="7" id="KW-0614">Plasmid</keyword>
<comment type="catalytic activity">
    <reaction evidence="5">
        <text>D-5-benzylhydantoin = L-5-benzylhydantoin</text>
        <dbReference type="Rhea" id="RHEA:83991"/>
        <dbReference type="ChEBI" id="CHEBI:176864"/>
        <dbReference type="ChEBI" id="CHEBI:233540"/>
    </reaction>
</comment>
<evidence type="ECO:0000256" key="5">
    <source>
        <dbReference type="ARBA" id="ARBA00093199"/>
    </source>
</evidence>
<name>A0A9Q8YB03_ENSAD</name>
<comment type="similarity">
    <text evidence="1">Belongs to the HyuE racemase family.</text>
</comment>
<evidence type="ECO:0000313" key="8">
    <source>
        <dbReference type="Proteomes" id="UP001055460"/>
    </source>
</evidence>
<geneLocation type="plasmid" evidence="7 8">
    <name>pA</name>
</geneLocation>
<dbReference type="Gene3D" id="3.40.50.12500">
    <property type="match status" value="1"/>
</dbReference>
<dbReference type="EC" id="5.1.99.5" evidence="3"/>
<reference evidence="7" key="1">
    <citation type="submission" date="2022-06" db="EMBL/GenBank/DDBJ databases">
        <title>Physiological and biochemical characterization and genomic elucidation of a strain of the genus Ensifer adhaerens M8 that combines arsenic oxidation and chromium reduction.</title>
        <authorList>
            <person name="Li X."/>
            <person name="Yu c."/>
        </authorList>
    </citation>
    <scope>NUCLEOTIDE SEQUENCE</scope>
    <source>
        <strain evidence="7">M8</strain>
        <plasmid evidence="7">pA</plasmid>
    </source>
</reference>
<dbReference type="FunFam" id="3.40.50.12500:FF:000001">
    <property type="entry name" value="Putative hydantoin racemase"/>
    <property type="match status" value="1"/>
</dbReference>
<dbReference type="GO" id="GO:0047661">
    <property type="term" value="F:amino-acid racemase activity"/>
    <property type="evidence" value="ECO:0007669"/>
    <property type="project" value="InterPro"/>
</dbReference>
<evidence type="ECO:0000256" key="6">
    <source>
        <dbReference type="ARBA" id="ARBA00093234"/>
    </source>
</evidence>
<protein>
    <recommendedName>
        <fullName evidence="4">Hydantoin racemase</fullName>
        <ecNumber evidence="3">5.1.99.5</ecNumber>
    </recommendedName>
</protein>
<dbReference type="InterPro" id="IPR053714">
    <property type="entry name" value="Iso_Racemase_Enz_sf"/>
</dbReference>
<dbReference type="InterPro" id="IPR052186">
    <property type="entry name" value="Hydantoin_racemase-like"/>
</dbReference>
<dbReference type="RefSeq" id="WP_060521103.1">
    <property type="nucleotide sequence ID" value="NZ_CP098808.1"/>
</dbReference>
<dbReference type="InterPro" id="IPR015942">
    <property type="entry name" value="Asp/Glu/hydantoin_racemase"/>
</dbReference>
<evidence type="ECO:0000256" key="1">
    <source>
        <dbReference type="ARBA" id="ARBA00038414"/>
    </source>
</evidence>
<evidence type="ECO:0000256" key="3">
    <source>
        <dbReference type="ARBA" id="ARBA00066406"/>
    </source>
</evidence>
<dbReference type="OrthoDB" id="9791723at2"/>
<evidence type="ECO:0000256" key="2">
    <source>
        <dbReference type="ARBA" id="ARBA00051635"/>
    </source>
</evidence>
<sequence>MRILLINPNSTRSMTEQAHRSAERVAAADTQLESINPTSSPASIEGHADEAMAVPAMLAEIRKGEARGIDAYVIACFDDPGLGAAREIARGPVIGICQAAVQVAMNIATRFTIITTLPRSVPIIEDLAEAYGAGHRCRKVRSVDMPVLALEEDLAHTEEMLVQEILKARQEDGAEAIILGCAGMSELCDRLKARTGMPVIDGVTAAVKLAEALVGGGYATSKVGAYDYPRAKEAPACRLVDAS</sequence>
<dbReference type="EMBL" id="CP098808">
    <property type="protein sequence ID" value="USJ25488.1"/>
    <property type="molecule type" value="Genomic_DNA"/>
</dbReference>
<evidence type="ECO:0000313" key="7">
    <source>
        <dbReference type="EMBL" id="USJ25488.1"/>
    </source>
</evidence>
<dbReference type="Proteomes" id="UP001055460">
    <property type="component" value="Plasmid pA"/>
</dbReference>
<dbReference type="GO" id="GO:0036348">
    <property type="term" value="F:hydantoin racemase activity"/>
    <property type="evidence" value="ECO:0007669"/>
    <property type="project" value="UniProtKB-EC"/>
</dbReference>
<comment type="catalytic activity">
    <reaction evidence="6">
        <text>D-5-isobutylhydantoin = L-5-isobutylhydantoin</text>
        <dbReference type="Rhea" id="RHEA:84231"/>
        <dbReference type="ChEBI" id="CHEBI:233609"/>
        <dbReference type="ChEBI" id="CHEBI:233610"/>
    </reaction>
</comment>
<organism evidence="7 8">
    <name type="scientific">Ensifer adhaerens</name>
    <name type="common">Sinorhizobium morelense</name>
    <dbReference type="NCBI Taxonomy" id="106592"/>
    <lineage>
        <taxon>Bacteria</taxon>
        <taxon>Pseudomonadati</taxon>
        <taxon>Pseudomonadota</taxon>
        <taxon>Alphaproteobacteria</taxon>
        <taxon>Hyphomicrobiales</taxon>
        <taxon>Rhizobiaceae</taxon>
        <taxon>Sinorhizobium/Ensifer group</taxon>
        <taxon>Ensifer</taxon>
    </lineage>
</organism>
<dbReference type="Pfam" id="PF01177">
    <property type="entry name" value="Asp_Glu_race"/>
    <property type="match status" value="1"/>
</dbReference>
<comment type="catalytic activity">
    <reaction evidence="2">
        <text>a D-5-monosubstituted hydantoin = a L-5-monosubstituted hydantoin</text>
        <dbReference type="Rhea" id="RHEA:46624"/>
        <dbReference type="ChEBI" id="CHEBI:86339"/>
        <dbReference type="ChEBI" id="CHEBI:86340"/>
        <dbReference type="EC" id="5.1.99.5"/>
    </reaction>
</comment>
<accession>A0A9Q8YB03</accession>
<dbReference type="PANTHER" id="PTHR28047">
    <property type="entry name" value="PROTEIN DCG1"/>
    <property type="match status" value="1"/>
</dbReference>
<dbReference type="AlphaFoldDB" id="A0A9Q8YB03"/>